<name>A0A2P2M0X3_RHIMU</name>
<proteinExistence type="predicted"/>
<dbReference type="EMBL" id="GGEC01043388">
    <property type="protein sequence ID" value="MBX23872.1"/>
    <property type="molecule type" value="Transcribed_RNA"/>
</dbReference>
<reference evidence="1" key="1">
    <citation type="submission" date="2018-02" db="EMBL/GenBank/DDBJ databases">
        <title>Rhizophora mucronata_Transcriptome.</title>
        <authorList>
            <person name="Meera S.P."/>
            <person name="Sreeshan A."/>
            <person name="Augustine A."/>
        </authorList>
    </citation>
    <scope>NUCLEOTIDE SEQUENCE</scope>
    <source>
        <tissue evidence="1">Leaf</tissue>
    </source>
</reference>
<sequence>MLQETRRKIGLFQGILLP</sequence>
<organism evidence="1">
    <name type="scientific">Rhizophora mucronata</name>
    <name type="common">Asiatic mangrove</name>
    <dbReference type="NCBI Taxonomy" id="61149"/>
    <lineage>
        <taxon>Eukaryota</taxon>
        <taxon>Viridiplantae</taxon>
        <taxon>Streptophyta</taxon>
        <taxon>Embryophyta</taxon>
        <taxon>Tracheophyta</taxon>
        <taxon>Spermatophyta</taxon>
        <taxon>Magnoliopsida</taxon>
        <taxon>eudicotyledons</taxon>
        <taxon>Gunneridae</taxon>
        <taxon>Pentapetalae</taxon>
        <taxon>rosids</taxon>
        <taxon>fabids</taxon>
        <taxon>Malpighiales</taxon>
        <taxon>Rhizophoraceae</taxon>
        <taxon>Rhizophora</taxon>
    </lineage>
</organism>
<protein>
    <submittedName>
        <fullName evidence="1">Uncharacterized protein</fullName>
    </submittedName>
</protein>
<dbReference type="AlphaFoldDB" id="A0A2P2M0X3"/>
<accession>A0A2P2M0X3</accession>
<dbReference type="EMBL" id="GGEC01043385">
    <property type="protein sequence ID" value="MBX23869.1"/>
    <property type="molecule type" value="Transcribed_RNA"/>
</dbReference>
<evidence type="ECO:0000313" key="1">
    <source>
        <dbReference type="EMBL" id="MBX23872.1"/>
    </source>
</evidence>